<dbReference type="AlphaFoldDB" id="A0A6C0K765"/>
<protein>
    <submittedName>
        <fullName evidence="1">Uncharacterized protein</fullName>
    </submittedName>
</protein>
<accession>A0A6C0K765</accession>
<sequence>MGWYTNYEVEFEDNIDWDDNDVKRMLQRFTVQHLYLRDLNKPRVILSVYSHSPIEEILVELKSLYPTGIRYRVYDCSEVWITFCMQV</sequence>
<proteinExistence type="predicted"/>
<evidence type="ECO:0000313" key="1">
    <source>
        <dbReference type="EMBL" id="QHU12517.1"/>
    </source>
</evidence>
<name>A0A6C0K765_9ZZZZ</name>
<organism evidence="1">
    <name type="scientific">viral metagenome</name>
    <dbReference type="NCBI Taxonomy" id="1070528"/>
    <lineage>
        <taxon>unclassified sequences</taxon>
        <taxon>metagenomes</taxon>
        <taxon>organismal metagenomes</taxon>
    </lineage>
</organism>
<reference evidence="1" key="1">
    <citation type="journal article" date="2020" name="Nature">
        <title>Giant virus diversity and host interactions through global metagenomics.</title>
        <authorList>
            <person name="Schulz F."/>
            <person name="Roux S."/>
            <person name="Paez-Espino D."/>
            <person name="Jungbluth S."/>
            <person name="Walsh D.A."/>
            <person name="Denef V.J."/>
            <person name="McMahon K.D."/>
            <person name="Konstantinidis K.T."/>
            <person name="Eloe-Fadrosh E.A."/>
            <person name="Kyrpides N.C."/>
            <person name="Woyke T."/>
        </authorList>
    </citation>
    <scope>NUCLEOTIDE SEQUENCE</scope>
    <source>
        <strain evidence="1">GVMAG-S-1101171-110</strain>
    </source>
</reference>
<dbReference type="EMBL" id="MN740801">
    <property type="protein sequence ID" value="QHU12517.1"/>
    <property type="molecule type" value="Genomic_DNA"/>
</dbReference>